<feature type="domain" description="JmjC" evidence="2">
    <location>
        <begin position="138"/>
        <end position="380"/>
    </location>
</feature>
<feature type="compositionally biased region" description="Acidic residues" evidence="1">
    <location>
        <begin position="274"/>
        <end position="291"/>
    </location>
</feature>
<evidence type="ECO:0000259" key="2">
    <source>
        <dbReference type="PROSITE" id="PS51184"/>
    </source>
</evidence>
<dbReference type="PANTHER" id="PTHR12461">
    <property type="entry name" value="HYPOXIA-INDUCIBLE FACTOR 1 ALPHA INHIBITOR-RELATED"/>
    <property type="match status" value="1"/>
</dbReference>
<proteinExistence type="predicted"/>
<dbReference type="InterPro" id="IPR003347">
    <property type="entry name" value="JmjC_dom"/>
</dbReference>
<feature type="compositionally biased region" description="Acidic residues" evidence="1">
    <location>
        <begin position="239"/>
        <end position="250"/>
    </location>
</feature>
<dbReference type="SMART" id="SM00558">
    <property type="entry name" value="JmjC"/>
    <property type="match status" value="1"/>
</dbReference>
<evidence type="ECO:0000313" key="4">
    <source>
        <dbReference type="Proteomes" id="UP000198406"/>
    </source>
</evidence>
<dbReference type="SUPFAM" id="SSF51197">
    <property type="entry name" value="Clavaminate synthase-like"/>
    <property type="match status" value="1"/>
</dbReference>
<dbReference type="Gene3D" id="2.60.120.10">
    <property type="entry name" value="Jelly Rolls"/>
    <property type="match status" value="2"/>
</dbReference>
<dbReference type="InParanoid" id="A0A1Z5JN88"/>
<accession>A0A1Z5JN88</accession>
<dbReference type="Pfam" id="PF13621">
    <property type="entry name" value="Cupin_8"/>
    <property type="match status" value="1"/>
</dbReference>
<evidence type="ECO:0000256" key="1">
    <source>
        <dbReference type="SAM" id="MobiDB-lite"/>
    </source>
</evidence>
<name>A0A1Z5JN88_FISSO</name>
<dbReference type="InterPro" id="IPR014710">
    <property type="entry name" value="RmlC-like_jellyroll"/>
</dbReference>
<dbReference type="PANTHER" id="PTHR12461:SF100">
    <property type="entry name" value="JMJC DOMAIN-CONTAINING PROTEIN 4"/>
    <property type="match status" value="1"/>
</dbReference>
<organism evidence="3 4">
    <name type="scientific">Fistulifera solaris</name>
    <name type="common">Oleaginous diatom</name>
    <dbReference type="NCBI Taxonomy" id="1519565"/>
    <lineage>
        <taxon>Eukaryota</taxon>
        <taxon>Sar</taxon>
        <taxon>Stramenopiles</taxon>
        <taxon>Ochrophyta</taxon>
        <taxon>Bacillariophyta</taxon>
        <taxon>Bacillariophyceae</taxon>
        <taxon>Bacillariophycidae</taxon>
        <taxon>Naviculales</taxon>
        <taxon>Naviculaceae</taxon>
        <taxon>Fistulifera</taxon>
    </lineage>
</organism>
<feature type="region of interest" description="Disordered" evidence="1">
    <location>
        <begin position="221"/>
        <end position="296"/>
    </location>
</feature>
<dbReference type="Proteomes" id="UP000198406">
    <property type="component" value="Unassembled WGS sequence"/>
</dbReference>
<gene>
    <name evidence="3" type="ORF">FisN_8Lh343</name>
</gene>
<dbReference type="AlphaFoldDB" id="A0A1Z5JN88"/>
<dbReference type="EMBL" id="BDSP01000092">
    <property type="protein sequence ID" value="GAX15366.1"/>
    <property type="molecule type" value="Genomic_DNA"/>
</dbReference>
<keyword evidence="4" id="KW-1185">Reference proteome</keyword>
<sequence>MNSKDQSKRKRPSKELHNEYEGYTWDMVNPSIDRVDNSISAKEFFQRYISKRRPCILINPSKSKITAQLICQVAGDAEVQVERRTDETKTYGQNRSKEYQVNLTIDAFWKHLQDGKSRELYYLSTQESDDTFSTPCRQLLEAGHISATLEWAGSLLLQSCNLWWGASKESSSGLHHDFHDNFYLVQSGIKRFRLFPPSYNVSVYGEIETIHRNGLISYRNNPTRADGVPISKRAKLDENDSDEEDSDEDQAFIGKGFDYESDNSDDFQLKDNGNDDYDELVGHEDNDDEGSDASTDKKMRVEIGPDNSRPDHFSPLHPDDVADLGLTVEIHPGECLYLPCGWFHHVTSLCTNGECHMALNYWYHPPDCLECFEDPYSHRDDLCLAKT</sequence>
<reference evidence="3 4" key="1">
    <citation type="journal article" date="2015" name="Plant Cell">
        <title>Oil accumulation by the oleaginous diatom Fistulifera solaris as revealed by the genome and transcriptome.</title>
        <authorList>
            <person name="Tanaka T."/>
            <person name="Maeda Y."/>
            <person name="Veluchamy A."/>
            <person name="Tanaka M."/>
            <person name="Abida H."/>
            <person name="Marechal E."/>
            <person name="Bowler C."/>
            <person name="Muto M."/>
            <person name="Sunaga Y."/>
            <person name="Tanaka M."/>
            <person name="Yoshino T."/>
            <person name="Taniguchi T."/>
            <person name="Fukuda Y."/>
            <person name="Nemoto M."/>
            <person name="Matsumoto M."/>
            <person name="Wong P.S."/>
            <person name="Aburatani S."/>
            <person name="Fujibuchi W."/>
        </authorList>
    </citation>
    <scope>NUCLEOTIDE SEQUENCE [LARGE SCALE GENOMIC DNA]</scope>
    <source>
        <strain evidence="3 4">JPCC DA0580</strain>
    </source>
</reference>
<dbReference type="InterPro" id="IPR041667">
    <property type="entry name" value="Cupin_8"/>
</dbReference>
<dbReference type="PROSITE" id="PS51184">
    <property type="entry name" value="JMJC"/>
    <property type="match status" value="1"/>
</dbReference>
<evidence type="ECO:0000313" key="3">
    <source>
        <dbReference type="EMBL" id="GAX15366.1"/>
    </source>
</evidence>
<comment type="caution">
    <text evidence="3">The sequence shown here is derived from an EMBL/GenBank/DDBJ whole genome shotgun (WGS) entry which is preliminary data.</text>
</comment>
<dbReference type="OrthoDB" id="415358at2759"/>
<protein>
    <recommendedName>
        <fullName evidence="2">JmjC domain-containing protein</fullName>
    </recommendedName>
</protein>